<protein>
    <submittedName>
        <fullName evidence="2">Very-short-patch-repair endonuclease</fullName>
    </submittedName>
</protein>
<feature type="domain" description="DUF559" evidence="1">
    <location>
        <begin position="262"/>
        <end position="326"/>
    </location>
</feature>
<gene>
    <name evidence="2" type="ORF">LX12_002555</name>
</gene>
<dbReference type="PANTHER" id="PTHR38590:SF1">
    <property type="entry name" value="BLL0828 PROTEIN"/>
    <property type="match status" value="1"/>
</dbReference>
<comment type="caution">
    <text evidence="2">The sequence shown here is derived from an EMBL/GenBank/DDBJ whole genome shotgun (WGS) entry which is preliminary data.</text>
</comment>
<dbReference type="RefSeq" id="WP_253654920.1">
    <property type="nucleotide sequence ID" value="NZ_BAAAOE010000002.1"/>
</dbReference>
<keyword evidence="3" id="KW-1185">Reference proteome</keyword>
<dbReference type="Proteomes" id="UP001205740">
    <property type="component" value="Unassembled WGS sequence"/>
</dbReference>
<evidence type="ECO:0000313" key="2">
    <source>
        <dbReference type="EMBL" id="MCP2161360.1"/>
    </source>
</evidence>
<dbReference type="Gene3D" id="3.40.960.10">
    <property type="entry name" value="VSR Endonuclease"/>
    <property type="match status" value="1"/>
</dbReference>
<organism evidence="2 3">
    <name type="scientific">Williamsia serinedens</name>
    <dbReference type="NCBI Taxonomy" id="391736"/>
    <lineage>
        <taxon>Bacteria</taxon>
        <taxon>Bacillati</taxon>
        <taxon>Actinomycetota</taxon>
        <taxon>Actinomycetes</taxon>
        <taxon>Mycobacteriales</taxon>
        <taxon>Nocardiaceae</taxon>
        <taxon>Williamsia</taxon>
    </lineage>
</organism>
<dbReference type="GO" id="GO:0004519">
    <property type="term" value="F:endonuclease activity"/>
    <property type="evidence" value="ECO:0007669"/>
    <property type="project" value="UniProtKB-KW"/>
</dbReference>
<dbReference type="InterPro" id="IPR007569">
    <property type="entry name" value="DUF559"/>
</dbReference>
<dbReference type="InterPro" id="IPR047216">
    <property type="entry name" value="Endonuclease_DUF559_bact"/>
</dbReference>
<evidence type="ECO:0000259" key="1">
    <source>
        <dbReference type="Pfam" id="PF04480"/>
    </source>
</evidence>
<dbReference type="Pfam" id="PF04480">
    <property type="entry name" value="DUF559"/>
    <property type="match status" value="1"/>
</dbReference>
<name>A0ABT1H298_9NOCA</name>
<reference evidence="2 3" key="1">
    <citation type="submission" date="2022-06" db="EMBL/GenBank/DDBJ databases">
        <title>Genomic Encyclopedia of Archaeal and Bacterial Type Strains, Phase II (KMG-II): from individual species to whole genera.</title>
        <authorList>
            <person name="Goeker M."/>
        </authorList>
    </citation>
    <scope>NUCLEOTIDE SEQUENCE [LARGE SCALE GENOMIC DNA]</scope>
    <source>
        <strain evidence="2 3">DSM 45037</strain>
    </source>
</reference>
<dbReference type="InterPro" id="IPR011335">
    <property type="entry name" value="Restrct_endonuc-II-like"/>
</dbReference>
<dbReference type="EMBL" id="JAMTCG010000004">
    <property type="protein sequence ID" value="MCP2161360.1"/>
    <property type="molecule type" value="Genomic_DNA"/>
</dbReference>
<dbReference type="PANTHER" id="PTHR38590">
    <property type="entry name" value="BLL0828 PROTEIN"/>
    <property type="match status" value="1"/>
</dbReference>
<keyword evidence="2" id="KW-0378">Hydrolase</keyword>
<proteinExistence type="predicted"/>
<evidence type="ECO:0000313" key="3">
    <source>
        <dbReference type="Proteomes" id="UP001205740"/>
    </source>
</evidence>
<keyword evidence="2" id="KW-0540">Nuclease</keyword>
<dbReference type="SUPFAM" id="SSF52980">
    <property type="entry name" value="Restriction endonuclease-like"/>
    <property type="match status" value="1"/>
</dbReference>
<keyword evidence="2" id="KW-0255">Endonuclease</keyword>
<sequence length="349" mass="37244">MTSRPAPTAPGSVARVLGVRTLLGADPLADDPVLLGIRVDASTSARTIVEDCDAALQSIAVGLFPSWLPGSDAIDGSATLDLSAAETLVDRLCRSSPDYAPYLRAVASAALTGRPVATGLALEQRIRGALRIIARSYRRALVVVLTPTMPAGGSGSAALGETAEWVAAHGEVAVWIDVPDGDCLSRYPIVELTSLVGDPVDTASSPTPAEKVTIPPVAGLPAPNSPAEQVLERHLARQDWARDRRWNTLVATPSHLDAPMRVDLLWRDAMVVVEIDGADHRVAAKYAADRIRDNLLQRHGYIVLRYTNDQVLDDVAAVAAELQRVLVERGTVVQFPGEARTCAERKIQQ</sequence>
<accession>A0ABT1H298</accession>